<evidence type="ECO:0000256" key="1">
    <source>
        <dbReference type="SAM" id="MobiDB-lite"/>
    </source>
</evidence>
<feature type="region of interest" description="Disordered" evidence="1">
    <location>
        <begin position="1051"/>
        <end position="1070"/>
    </location>
</feature>
<dbReference type="Gene3D" id="3.30.160.60">
    <property type="entry name" value="Classic Zinc Finger"/>
    <property type="match status" value="1"/>
</dbReference>
<evidence type="ECO:0000313" key="2">
    <source>
        <dbReference type="EMBL" id="EKC31916.1"/>
    </source>
</evidence>
<feature type="region of interest" description="Disordered" evidence="1">
    <location>
        <begin position="712"/>
        <end position="761"/>
    </location>
</feature>
<dbReference type="SUPFAM" id="SSF63829">
    <property type="entry name" value="Calcium-dependent phosphotriesterase"/>
    <property type="match status" value="1"/>
</dbReference>
<reference evidence="2" key="1">
    <citation type="journal article" date="2012" name="Nature">
        <title>The oyster genome reveals stress adaptation and complexity of shell formation.</title>
        <authorList>
            <person name="Zhang G."/>
            <person name="Fang X."/>
            <person name="Guo X."/>
            <person name="Li L."/>
            <person name="Luo R."/>
            <person name="Xu F."/>
            <person name="Yang P."/>
            <person name="Zhang L."/>
            <person name="Wang X."/>
            <person name="Qi H."/>
            <person name="Xiong Z."/>
            <person name="Que H."/>
            <person name="Xie Y."/>
            <person name="Holland P.W."/>
            <person name="Paps J."/>
            <person name="Zhu Y."/>
            <person name="Wu F."/>
            <person name="Chen Y."/>
            <person name="Wang J."/>
            <person name="Peng C."/>
            <person name="Meng J."/>
            <person name="Yang L."/>
            <person name="Liu J."/>
            <person name="Wen B."/>
            <person name="Zhang N."/>
            <person name="Huang Z."/>
            <person name="Zhu Q."/>
            <person name="Feng Y."/>
            <person name="Mount A."/>
            <person name="Hedgecock D."/>
            <person name="Xu Z."/>
            <person name="Liu Y."/>
            <person name="Domazet-Loso T."/>
            <person name="Du Y."/>
            <person name="Sun X."/>
            <person name="Zhang S."/>
            <person name="Liu B."/>
            <person name="Cheng P."/>
            <person name="Jiang X."/>
            <person name="Li J."/>
            <person name="Fan D."/>
            <person name="Wang W."/>
            <person name="Fu W."/>
            <person name="Wang T."/>
            <person name="Wang B."/>
            <person name="Zhang J."/>
            <person name="Peng Z."/>
            <person name="Li Y."/>
            <person name="Li N."/>
            <person name="Wang J."/>
            <person name="Chen M."/>
            <person name="He Y."/>
            <person name="Tan F."/>
            <person name="Song X."/>
            <person name="Zheng Q."/>
            <person name="Huang R."/>
            <person name="Yang H."/>
            <person name="Du X."/>
            <person name="Chen L."/>
            <person name="Yang M."/>
            <person name="Gaffney P.M."/>
            <person name="Wang S."/>
            <person name="Luo L."/>
            <person name="She Z."/>
            <person name="Ming Y."/>
            <person name="Huang W."/>
            <person name="Zhang S."/>
            <person name="Huang B."/>
            <person name="Zhang Y."/>
            <person name="Qu T."/>
            <person name="Ni P."/>
            <person name="Miao G."/>
            <person name="Wang J."/>
            <person name="Wang Q."/>
            <person name="Steinberg C.E."/>
            <person name="Wang H."/>
            <person name="Li N."/>
            <person name="Qian L."/>
            <person name="Zhang G."/>
            <person name="Li Y."/>
            <person name="Yang H."/>
            <person name="Liu X."/>
            <person name="Wang J."/>
            <person name="Yin Y."/>
            <person name="Wang J."/>
        </authorList>
    </citation>
    <scope>NUCLEOTIDE SEQUENCE [LARGE SCALE GENOMIC DNA]</scope>
    <source>
        <strain evidence="2">05x7-T-G4-1.051#20</strain>
    </source>
</reference>
<feature type="compositionally biased region" description="Acidic residues" evidence="1">
    <location>
        <begin position="738"/>
        <end position="750"/>
    </location>
</feature>
<dbReference type="PANTHER" id="PTHR25462:SF305">
    <property type="entry name" value="RING-TYPE DOMAIN-CONTAINING PROTEIN"/>
    <property type="match status" value="1"/>
</dbReference>
<feature type="compositionally biased region" description="Basic and acidic residues" evidence="1">
    <location>
        <begin position="580"/>
        <end position="592"/>
    </location>
</feature>
<dbReference type="InterPro" id="IPR011042">
    <property type="entry name" value="6-blade_b-propeller_TolB-like"/>
</dbReference>
<organism evidence="2">
    <name type="scientific">Magallana gigas</name>
    <name type="common">Pacific oyster</name>
    <name type="synonym">Crassostrea gigas</name>
    <dbReference type="NCBI Taxonomy" id="29159"/>
    <lineage>
        <taxon>Eukaryota</taxon>
        <taxon>Metazoa</taxon>
        <taxon>Spiralia</taxon>
        <taxon>Lophotrochozoa</taxon>
        <taxon>Mollusca</taxon>
        <taxon>Bivalvia</taxon>
        <taxon>Autobranchia</taxon>
        <taxon>Pteriomorphia</taxon>
        <taxon>Ostreida</taxon>
        <taxon>Ostreoidea</taxon>
        <taxon>Ostreidae</taxon>
        <taxon>Magallana</taxon>
    </lineage>
</organism>
<proteinExistence type="predicted"/>
<sequence>MDPRSTAQDVHRCDLCETAIVHSYCDFCHVNLCKPCVVDHISDGYQKHAIVPFMERRSTLVYPKCETHPHKNCELQCEDCNNIFVCSSCTASKQHKGHNFVEVTEVYNAKKEVLKKDIKELENHISPTYEKITLELEQTLANLDVGYEKITATMSKQGEEWHREIDIVINKMKTEISEIKVQHREILQKHLNEIKQIQSVIKQSLLAIREIEKSAEISPTTEYSSRISEFSKIPPTVQVSLPTFIPKPVNREKLYSLFGQITPLSTATEDNISLLNQPNNSVRKLLDEPELVTTIQTGHKQLYSVTCLNEGIIWTSGRPNEIKCFNSKSSLLQTIRTKSGYCPFDIAVDSDGYLLYSEWLTGTVNSVQNGQTEELITLQGWVPSNLCVTSTGDLLATMFSVGFIQSKVVRYSGSSEKRTIQFDDEGKPLYSGNSNTKYITENRNHDICVADYGAGAVVVVNRGGRLRWRYTGHPSVTKKNHLNPLVQEKGKTIGICRREVEKYLDSHVLHKIRKTPFYRNRPKRKLHYSPRSKTISVIRLDREDTLTTELSNQRDSYAPAEDLSRNVFAMETATTEGSATEEKDQNRVKQDQQPETNNPQITLPERPLSSLGSLKSLDLSGSLLDLTNDEFLTAGPPSVQSIRVESPTASLVNGKTGNRDASITMLERPVPPSFALPKNAASEDPGNVAQRIMGKDISSCFEPIEKLHMNFESDSDEDIDISSTKDHSDGESTIPYAEDSDVDVTFDDNDTPSSNANDDNVYDFDKEAKLMSPPAGKKVKKSFAQARRIRKRLDERCGFLGAKLHKTSMFGEVNFVEVGLKVHDFLKDHPLIQGIYLNKGKRAIKKNYVTLCRQKSVKDSGRLTWKRGTQDQGRNRVDDYFEYTEEGRARKSMIDRKFVRDEYVVSWYMWCPGHGNCIRKCGGRGKCISGCQGMEHKQDRHNCKVMLIFKLYLSDLTKWRVQITGLHVPKGTVWHPPNSDEKSLNADLGAEEHKDSRQIRPQNRTDINQPAQQAETELIHQPSFLCITSNDPKTEVNVVDISLQTANAVTSDSLSGNRTNDDSLAGFPESSTPSLIFSPSLLPEPLTDAEAANLKIIEWISESTGSDAAIPRLPTFDL</sequence>
<dbReference type="InParanoid" id="K1RCQ9"/>
<dbReference type="GO" id="GO:0008270">
    <property type="term" value="F:zinc ion binding"/>
    <property type="evidence" value="ECO:0007669"/>
    <property type="project" value="InterPro"/>
</dbReference>
<accession>K1RCQ9</accession>
<gene>
    <name evidence="2" type="ORF">CGI_10018899</name>
</gene>
<dbReference type="AlphaFoldDB" id="K1RCQ9"/>
<feature type="region of interest" description="Disordered" evidence="1">
    <location>
        <begin position="573"/>
        <end position="609"/>
    </location>
</feature>
<dbReference type="PANTHER" id="PTHR25462">
    <property type="entry name" value="BONUS, ISOFORM C-RELATED"/>
    <property type="match status" value="1"/>
</dbReference>
<dbReference type="SUPFAM" id="SSF57845">
    <property type="entry name" value="B-box zinc-binding domain"/>
    <property type="match status" value="1"/>
</dbReference>
<dbReference type="EMBL" id="JH817078">
    <property type="protein sequence ID" value="EKC31916.1"/>
    <property type="molecule type" value="Genomic_DNA"/>
</dbReference>
<name>K1RCQ9_MAGGI</name>
<dbReference type="GO" id="GO:0061630">
    <property type="term" value="F:ubiquitin protein ligase activity"/>
    <property type="evidence" value="ECO:0007669"/>
    <property type="project" value="TreeGrafter"/>
</dbReference>
<dbReference type="PROSITE" id="PS50119">
    <property type="entry name" value="ZF_BBOX"/>
    <property type="match status" value="1"/>
</dbReference>
<protein>
    <submittedName>
        <fullName evidence="2">Uncharacterized protein</fullName>
    </submittedName>
</protein>
<dbReference type="InterPro" id="IPR000315">
    <property type="entry name" value="Znf_B-box"/>
</dbReference>
<dbReference type="HOGENOM" id="CLU_280790_0_0_1"/>
<dbReference type="Gene3D" id="2.120.10.30">
    <property type="entry name" value="TolB, C-terminal domain"/>
    <property type="match status" value="1"/>
</dbReference>
<dbReference type="GO" id="GO:0005654">
    <property type="term" value="C:nucleoplasm"/>
    <property type="evidence" value="ECO:0007669"/>
    <property type="project" value="TreeGrafter"/>
</dbReference>
<dbReference type="InterPro" id="IPR047153">
    <property type="entry name" value="TRIM45/56/19-like"/>
</dbReference>
<dbReference type="SMART" id="SM00336">
    <property type="entry name" value="BBOX"/>
    <property type="match status" value="2"/>
</dbReference>